<reference evidence="4" key="1">
    <citation type="submission" date="2023-10" db="EMBL/GenBank/DDBJ databases">
        <authorList>
            <person name="Domelevo Entfellner J.-B."/>
        </authorList>
    </citation>
    <scope>NUCLEOTIDE SEQUENCE</scope>
</reference>
<organism evidence="4 5">
    <name type="scientific">Sphenostylis stenocarpa</name>
    <dbReference type="NCBI Taxonomy" id="92480"/>
    <lineage>
        <taxon>Eukaryota</taxon>
        <taxon>Viridiplantae</taxon>
        <taxon>Streptophyta</taxon>
        <taxon>Embryophyta</taxon>
        <taxon>Tracheophyta</taxon>
        <taxon>Spermatophyta</taxon>
        <taxon>Magnoliopsida</taxon>
        <taxon>eudicotyledons</taxon>
        <taxon>Gunneridae</taxon>
        <taxon>Pentapetalae</taxon>
        <taxon>rosids</taxon>
        <taxon>fabids</taxon>
        <taxon>Fabales</taxon>
        <taxon>Fabaceae</taxon>
        <taxon>Papilionoideae</taxon>
        <taxon>50 kb inversion clade</taxon>
        <taxon>NPAAA clade</taxon>
        <taxon>indigoferoid/millettioid clade</taxon>
        <taxon>Phaseoleae</taxon>
        <taxon>Sphenostylis</taxon>
    </lineage>
</organism>
<feature type="domain" description="Mediator of RNA polymerase II transcription subunit 25 von Willebrand factor type A" evidence="3">
    <location>
        <begin position="67"/>
        <end position="276"/>
    </location>
</feature>
<dbReference type="EMBL" id="OY731401">
    <property type="protein sequence ID" value="CAJ1951853.1"/>
    <property type="molecule type" value="Genomic_DNA"/>
</dbReference>
<dbReference type="GO" id="GO:0005667">
    <property type="term" value="C:transcription regulator complex"/>
    <property type="evidence" value="ECO:0007669"/>
    <property type="project" value="TreeGrafter"/>
</dbReference>
<dbReference type="AlphaFoldDB" id="A0AA86SCI9"/>
<dbReference type="GO" id="GO:0016592">
    <property type="term" value="C:mediator complex"/>
    <property type="evidence" value="ECO:0007669"/>
    <property type="project" value="TreeGrafter"/>
</dbReference>
<protein>
    <recommendedName>
        <fullName evidence="2">Mediator of RNA polymerase II transcription subunit 25</fullName>
    </recommendedName>
</protein>
<dbReference type="Pfam" id="PF11265">
    <property type="entry name" value="Med25_VWA"/>
    <property type="match status" value="1"/>
</dbReference>
<accession>A0AA86SCI9</accession>
<dbReference type="PANTHER" id="PTHR12433">
    <property type="entry name" value="MEDIATOR OF RNA POLYMERASE II TRANSCRIPTION SUBUNIT 25"/>
    <property type="match status" value="1"/>
</dbReference>
<comment type="similarity">
    <text evidence="1">Belongs to the Mediator complex subunit 25 family.</text>
</comment>
<dbReference type="Proteomes" id="UP001189624">
    <property type="component" value="Chromosome 4"/>
</dbReference>
<dbReference type="GO" id="GO:0045944">
    <property type="term" value="P:positive regulation of transcription by RNA polymerase II"/>
    <property type="evidence" value="ECO:0007669"/>
    <property type="project" value="TreeGrafter"/>
</dbReference>
<gene>
    <name evidence="4" type="ORF">AYBTSS11_LOCUS14991</name>
</gene>
<evidence type="ECO:0000256" key="1">
    <source>
        <dbReference type="ARBA" id="ARBA00009102"/>
    </source>
</evidence>
<keyword evidence="5" id="KW-1185">Reference proteome</keyword>
<name>A0AA86SCI9_9FABA</name>
<dbReference type="InterPro" id="IPR021419">
    <property type="entry name" value="Mediator_Med25_VWA"/>
</dbReference>
<dbReference type="PANTHER" id="PTHR12433:SF12">
    <property type="entry name" value="MEDIATOR OF RNA POLYMERASE II TRANSCRIPTION SUBUNIT 25"/>
    <property type="match status" value="1"/>
</dbReference>
<dbReference type="Gramene" id="rna-AYBTSS11_LOCUS14991">
    <property type="protein sequence ID" value="CAJ1951853.1"/>
    <property type="gene ID" value="gene-AYBTSS11_LOCUS14991"/>
</dbReference>
<evidence type="ECO:0000256" key="2">
    <source>
        <dbReference type="ARBA" id="ARBA00019694"/>
    </source>
</evidence>
<proteinExistence type="inferred from homology"/>
<evidence type="ECO:0000259" key="3">
    <source>
        <dbReference type="Pfam" id="PF11265"/>
    </source>
</evidence>
<sequence>MVVVNVTTAQCVKGNAWVTWKGLMIVLEMHSTRTSCYDPAGSHENPVHLVQFSVPENSMATKKWLNIVVDGNSALSPYWPNIFSDCLQNIVRTFFNESREEFQSCKTNHLALPCILEGANNVECEVALVMYNANSDFGLDLQCIHWTREVNYFLAMLSSLVFNGNDENQRTMVQGLAEALAMFPRPSNIMTTEEYYNGRRHCILVAARDPIPTRMPISVPQINQGRTIGTQLHTLNADFYEVAEMFCTLAASLSIISPVQHPIFEVIFNMGNNGSPLSNPPISNMRIGQLNVFLSRNFKEAHDALRGKRRMDADRKESQYVPGDLKHPSFHLGLIFSEDLFSAVNMVVTGEPIIEAAKDFMLESLNPLSLAVPNASPSAVVSTTPTSTTGEDQEEIGKRVVEGSSETYLISTSFGEGMVVPRGASPTDNSMFLHSRGNIFNTQPYLATPILPYASNSSIRPRLPFLVAGFDLYGRPVFGPSTGVPLAPITPQFNPSDFWPPPPFSTYSQNFVQAWQVS</sequence>
<evidence type="ECO:0000313" key="4">
    <source>
        <dbReference type="EMBL" id="CAJ1951853.1"/>
    </source>
</evidence>
<evidence type="ECO:0000313" key="5">
    <source>
        <dbReference type="Proteomes" id="UP001189624"/>
    </source>
</evidence>